<feature type="transmembrane region" description="Helical" evidence="5">
    <location>
        <begin position="156"/>
        <end position="177"/>
    </location>
</feature>
<feature type="transmembrane region" description="Helical" evidence="5">
    <location>
        <begin position="69"/>
        <end position="85"/>
    </location>
</feature>
<dbReference type="SMART" id="SM00679">
    <property type="entry name" value="CTNS"/>
    <property type="match status" value="2"/>
</dbReference>
<keyword evidence="7" id="KW-1185">Reference proteome</keyword>
<feature type="transmembrane region" description="Helical" evidence="5">
    <location>
        <begin position="38"/>
        <end position="57"/>
    </location>
</feature>
<evidence type="ECO:0000256" key="5">
    <source>
        <dbReference type="SAM" id="Phobius"/>
    </source>
</evidence>
<keyword evidence="3 5" id="KW-1133">Transmembrane helix</keyword>
<reference evidence="7" key="1">
    <citation type="journal article" date="2018" name="Nat. Microbiol.">
        <title>Leveraging single-cell genomics to expand the fungal tree of life.</title>
        <authorList>
            <person name="Ahrendt S.R."/>
            <person name="Quandt C.A."/>
            <person name="Ciobanu D."/>
            <person name="Clum A."/>
            <person name="Salamov A."/>
            <person name="Andreopoulos B."/>
            <person name="Cheng J.F."/>
            <person name="Woyke T."/>
            <person name="Pelin A."/>
            <person name="Henrissat B."/>
            <person name="Reynolds N.K."/>
            <person name="Benny G.L."/>
            <person name="Smith M.E."/>
            <person name="James T.Y."/>
            <person name="Grigoriev I.V."/>
        </authorList>
    </citation>
    <scope>NUCLEOTIDE SEQUENCE [LARGE SCALE GENOMIC DNA]</scope>
    <source>
        <strain evidence="7">Benny S71-1</strain>
    </source>
</reference>
<dbReference type="InterPro" id="IPR051415">
    <property type="entry name" value="LAAT-1"/>
</dbReference>
<dbReference type="InterPro" id="IPR006603">
    <property type="entry name" value="PQ-loop_rpt"/>
</dbReference>
<feature type="transmembrane region" description="Helical" evidence="5">
    <location>
        <begin position="183"/>
        <end position="205"/>
    </location>
</feature>
<comment type="subcellular location">
    <subcellularLocation>
        <location evidence="1">Membrane</location>
        <topology evidence="1">Multi-pass membrane protein</topology>
    </subcellularLocation>
</comment>
<dbReference type="Gene3D" id="1.20.1280.290">
    <property type="match status" value="2"/>
</dbReference>
<keyword evidence="4 5" id="KW-0472">Membrane</keyword>
<proteinExistence type="predicted"/>
<dbReference type="PANTHER" id="PTHR16201:SF37">
    <property type="entry name" value="PQ-LOOP REPEAT-CONTAINING PROTEIN"/>
    <property type="match status" value="1"/>
</dbReference>
<evidence type="ECO:0000256" key="1">
    <source>
        <dbReference type="ARBA" id="ARBA00004141"/>
    </source>
</evidence>
<feature type="transmembrane region" description="Helical" evidence="5">
    <location>
        <begin position="124"/>
        <end position="144"/>
    </location>
</feature>
<gene>
    <name evidence="6" type="ORF">SYNPS1DRAFT_13690</name>
</gene>
<evidence type="ECO:0000256" key="4">
    <source>
        <dbReference type="ARBA" id="ARBA00023136"/>
    </source>
</evidence>
<evidence type="ECO:0000313" key="6">
    <source>
        <dbReference type="EMBL" id="RKP26783.1"/>
    </source>
</evidence>
<dbReference type="OrthoDB" id="407617at2759"/>
<accession>A0A4P9Z2N0</accession>
<protein>
    <submittedName>
        <fullName evidence="6">PQ loop repeat-domain-containing protein</fullName>
    </submittedName>
</protein>
<feature type="transmembrane region" description="Helical" evidence="5">
    <location>
        <begin position="92"/>
        <end position="112"/>
    </location>
</feature>
<evidence type="ECO:0000256" key="3">
    <source>
        <dbReference type="ARBA" id="ARBA00022989"/>
    </source>
</evidence>
<dbReference type="EMBL" id="KZ989335">
    <property type="protein sequence ID" value="RKP26783.1"/>
    <property type="molecule type" value="Genomic_DNA"/>
</dbReference>
<evidence type="ECO:0000313" key="7">
    <source>
        <dbReference type="Proteomes" id="UP000278143"/>
    </source>
</evidence>
<evidence type="ECO:0000256" key="2">
    <source>
        <dbReference type="ARBA" id="ARBA00022692"/>
    </source>
</evidence>
<organism evidence="6 7">
    <name type="scientific">Syncephalis pseudoplumigaleata</name>
    <dbReference type="NCBI Taxonomy" id="1712513"/>
    <lineage>
        <taxon>Eukaryota</taxon>
        <taxon>Fungi</taxon>
        <taxon>Fungi incertae sedis</taxon>
        <taxon>Zoopagomycota</taxon>
        <taxon>Zoopagomycotina</taxon>
        <taxon>Zoopagomycetes</taxon>
        <taxon>Zoopagales</taxon>
        <taxon>Piptocephalidaceae</taxon>
        <taxon>Syncephalis</taxon>
    </lineage>
</organism>
<dbReference type="Proteomes" id="UP000278143">
    <property type="component" value="Unassembled WGS sequence"/>
</dbReference>
<dbReference type="PANTHER" id="PTHR16201">
    <property type="entry name" value="SEVEN TRANSMEMBRANE PROTEIN 1-RELATED"/>
    <property type="match status" value="1"/>
</dbReference>
<name>A0A4P9Z2N0_9FUNG</name>
<dbReference type="Pfam" id="PF04193">
    <property type="entry name" value="PQ-loop"/>
    <property type="match status" value="2"/>
</dbReference>
<sequence length="256" mass="28117">MIAREVFGSLSLLFWSFQLVPQIWKMHREKSAEGVSELMMLIWVVSCALYAAYAVALDLAVTLVIQPELFILFAIICHGQCLYYGRQTATACAMLATTAVCAGLQIGSIYGIEAANRKSLTGVVTMMGIVPAVLMDIGFFPQYWEVWTTKSAHGISYGFLVMDTFGASFAILSLVFHDHFDPIAAATYISVLALDLTLLLVKIALALRDRAKLRREATCYDGKQTKELSIAPVITESTIVVRMGASDREKEAAGWV</sequence>
<keyword evidence="2 5" id="KW-0812">Transmembrane</keyword>
<dbReference type="GO" id="GO:0016020">
    <property type="term" value="C:membrane"/>
    <property type="evidence" value="ECO:0007669"/>
    <property type="project" value="UniProtKB-SubCell"/>
</dbReference>
<dbReference type="AlphaFoldDB" id="A0A4P9Z2N0"/>